<dbReference type="Proteomes" id="UP001155220">
    <property type="component" value="Unassembled WGS sequence"/>
</dbReference>
<organism evidence="2 3">
    <name type="scientific">Aurantimonas marianensis</name>
    <dbReference type="NCBI Taxonomy" id="2920428"/>
    <lineage>
        <taxon>Bacteria</taxon>
        <taxon>Pseudomonadati</taxon>
        <taxon>Pseudomonadota</taxon>
        <taxon>Alphaproteobacteria</taxon>
        <taxon>Hyphomicrobiales</taxon>
        <taxon>Aurantimonadaceae</taxon>
        <taxon>Aurantimonas</taxon>
    </lineage>
</organism>
<keyword evidence="3" id="KW-1185">Reference proteome</keyword>
<dbReference type="AlphaFoldDB" id="A0A9X2KFD5"/>
<evidence type="ECO:0000256" key="1">
    <source>
        <dbReference type="SAM" id="SignalP"/>
    </source>
</evidence>
<name>A0A9X2KFD5_9HYPH</name>
<proteinExistence type="predicted"/>
<accession>A0A9X2KFD5</accession>
<feature type="signal peptide" evidence="1">
    <location>
        <begin position="1"/>
        <end position="20"/>
    </location>
</feature>
<comment type="caution">
    <text evidence="2">The sequence shown here is derived from an EMBL/GenBank/DDBJ whole genome shotgun (WGS) entry which is preliminary data.</text>
</comment>
<reference evidence="2" key="1">
    <citation type="submission" date="2022-03" db="EMBL/GenBank/DDBJ databases">
        <title>Aurantimonas Liuensis sp. Nov., isolated from the hadal seawater of the Mariana Trench.</title>
        <authorList>
            <person name="Liu R."/>
        </authorList>
    </citation>
    <scope>NUCLEOTIDE SEQUENCE</scope>
    <source>
        <strain evidence="2">LRZ36</strain>
    </source>
</reference>
<sequence length="149" mass="16016">MGTGKSRVATVLGIFGALYAASPSLASDITGPLDELSAKIIALQTKSRITSGDKPVVSLEIVLDSGRNFDVNLNEPLDDEIYSPLSEICKEYMLPAISLFNAVEGSPQISEARIVIREKPSVQLGIAKSGRYFATNFKVADGCEKPVRR</sequence>
<keyword evidence="1" id="KW-0732">Signal</keyword>
<feature type="chain" id="PRO_5040964802" evidence="1">
    <location>
        <begin position="21"/>
        <end position="149"/>
    </location>
</feature>
<gene>
    <name evidence="2" type="ORF">MJ956_09335</name>
</gene>
<protein>
    <submittedName>
        <fullName evidence="2">Uncharacterized protein</fullName>
    </submittedName>
</protein>
<dbReference type="EMBL" id="JALHBS010000049">
    <property type="protein sequence ID" value="MCP3055346.1"/>
    <property type="molecule type" value="Genomic_DNA"/>
</dbReference>
<dbReference type="RefSeq" id="WP_253964204.1">
    <property type="nucleotide sequence ID" value="NZ_JALHBS010000049.1"/>
</dbReference>
<evidence type="ECO:0000313" key="3">
    <source>
        <dbReference type="Proteomes" id="UP001155220"/>
    </source>
</evidence>
<evidence type="ECO:0000313" key="2">
    <source>
        <dbReference type="EMBL" id="MCP3055346.1"/>
    </source>
</evidence>